<organism evidence="1 2">
    <name type="scientific">Porites lobata</name>
    <dbReference type="NCBI Taxonomy" id="104759"/>
    <lineage>
        <taxon>Eukaryota</taxon>
        <taxon>Metazoa</taxon>
        <taxon>Cnidaria</taxon>
        <taxon>Anthozoa</taxon>
        <taxon>Hexacorallia</taxon>
        <taxon>Scleractinia</taxon>
        <taxon>Fungiina</taxon>
        <taxon>Poritidae</taxon>
        <taxon>Porites</taxon>
    </lineage>
</organism>
<dbReference type="Proteomes" id="UP001159405">
    <property type="component" value="Unassembled WGS sequence"/>
</dbReference>
<protein>
    <submittedName>
        <fullName evidence="1">Uncharacterized protein</fullName>
    </submittedName>
</protein>
<sequence>SLTDVCFAGVVGGPTIVAAPAALTAIAFTAAGVAAGDTVSLWLQVVRRGFTTSCYFALLSTTVKWSIGMKGAAGLFSAAAAGTFYVRKDEE</sequence>
<dbReference type="EMBL" id="CALNXK010000089">
    <property type="protein sequence ID" value="CAH3150549.1"/>
    <property type="molecule type" value="Genomic_DNA"/>
</dbReference>
<evidence type="ECO:0000313" key="2">
    <source>
        <dbReference type="Proteomes" id="UP001159405"/>
    </source>
</evidence>
<reference evidence="1 2" key="1">
    <citation type="submission" date="2022-05" db="EMBL/GenBank/DDBJ databases">
        <authorList>
            <consortium name="Genoscope - CEA"/>
            <person name="William W."/>
        </authorList>
    </citation>
    <scope>NUCLEOTIDE SEQUENCE [LARGE SCALE GENOMIC DNA]</scope>
</reference>
<feature type="non-terminal residue" evidence="1">
    <location>
        <position position="1"/>
    </location>
</feature>
<comment type="caution">
    <text evidence="1">The sequence shown here is derived from an EMBL/GenBank/DDBJ whole genome shotgun (WGS) entry which is preliminary data.</text>
</comment>
<gene>
    <name evidence="1" type="ORF">PLOB_00047663</name>
</gene>
<accession>A0ABN8PTK1</accession>
<name>A0ABN8PTK1_9CNID</name>
<keyword evidence="2" id="KW-1185">Reference proteome</keyword>
<proteinExistence type="predicted"/>
<evidence type="ECO:0000313" key="1">
    <source>
        <dbReference type="EMBL" id="CAH3150549.1"/>
    </source>
</evidence>